<dbReference type="EMBL" id="KN831768">
    <property type="protein sequence ID" value="KIM48780.1"/>
    <property type="molecule type" value="Genomic_DNA"/>
</dbReference>
<dbReference type="HOGENOM" id="CLU_2688088_0_0_1"/>
<organism evidence="1 2">
    <name type="scientific">Hebeloma cylindrosporum</name>
    <dbReference type="NCBI Taxonomy" id="76867"/>
    <lineage>
        <taxon>Eukaryota</taxon>
        <taxon>Fungi</taxon>
        <taxon>Dikarya</taxon>
        <taxon>Basidiomycota</taxon>
        <taxon>Agaricomycotina</taxon>
        <taxon>Agaricomycetes</taxon>
        <taxon>Agaricomycetidae</taxon>
        <taxon>Agaricales</taxon>
        <taxon>Agaricineae</taxon>
        <taxon>Hymenogastraceae</taxon>
        <taxon>Hebeloma</taxon>
    </lineage>
</organism>
<proteinExistence type="predicted"/>
<reference evidence="2" key="2">
    <citation type="submission" date="2015-01" db="EMBL/GenBank/DDBJ databases">
        <title>Evolutionary Origins and Diversification of the Mycorrhizal Mutualists.</title>
        <authorList>
            <consortium name="DOE Joint Genome Institute"/>
            <consortium name="Mycorrhizal Genomics Consortium"/>
            <person name="Kohler A."/>
            <person name="Kuo A."/>
            <person name="Nagy L.G."/>
            <person name="Floudas D."/>
            <person name="Copeland A."/>
            <person name="Barry K.W."/>
            <person name="Cichocki N."/>
            <person name="Veneault-Fourrey C."/>
            <person name="LaButti K."/>
            <person name="Lindquist E.A."/>
            <person name="Lipzen A."/>
            <person name="Lundell T."/>
            <person name="Morin E."/>
            <person name="Murat C."/>
            <person name="Riley R."/>
            <person name="Ohm R."/>
            <person name="Sun H."/>
            <person name="Tunlid A."/>
            <person name="Henrissat B."/>
            <person name="Grigoriev I.V."/>
            <person name="Hibbett D.S."/>
            <person name="Martin F."/>
        </authorList>
    </citation>
    <scope>NUCLEOTIDE SEQUENCE [LARGE SCALE GENOMIC DNA]</scope>
    <source>
        <strain evidence="2">h7</strain>
    </source>
</reference>
<protein>
    <submittedName>
        <fullName evidence="1">Uncharacterized protein</fullName>
    </submittedName>
</protein>
<keyword evidence="2" id="KW-1185">Reference proteome</keyword>
<reference evidence="1 2" key="1">
    <citation type="submission" date="2014-04" db="EMBL/GenBank/DDBJ databases">
        <authorList>
            <consortium name="DOE Joint Genome Institute"/>
            <person name="Kuo A."/>
            <person name="Gay G."/>
            <person name="Dore J."/>
            <person name="Kohler A."/>
            <person name="Nagy L.G."/>
            <person name="Floudas D."/>
            <person name="Copeland A."/>
            <person name="Barry K.W."/>
            <person name="Cichocki N."/>
            <person name="Veneault-Fourrey C."/>
            <person name="LaButti K."/>
            <person name="Lindquist E.A."/>
            <person name="Lipzen A."/>
            <person name="Lundell T."/>
            <person name="Morin E."/>
            <person name="Murat C."/>
            <person name="Sun H."/>
            <person name="Tunlid A."/>
            <person name="Henrissat B."/>
            <person name="Grigoriev I.V."/>
            <person name="Hibbett D.S."/>
            <person name="Martin F."/>
            <person name="Nordberg H.P."/>
            <person name="Cantor M.N."/>
            <person name="Hua S.X."/>
        </authorList>
    </citation>
    <scope>NUCLEOTIDE SEQUENCE [LARGE SCALE GENOMIC DNA]</scope>
    <source>
        <strain evidence="2">h7</strain>
    </source>
</reference>
<gene>
    <name evidence="1" type="ORF">M413DRAFT_437960</name>
</gene>
<dbReference type="Proteomes" id="UP000053424">
    <property type="component" value="Unassembled WGS sequence"/>
</dbReference>
<sequence length="74" mass="8161">MPFVKEFQVKASITGNVWEGGLEMPAAGYGKSLDKEPFYSTTYFFLFHTKQDQGGTPLCLPRVGLPINSVLAFS</sequence>
<evidence type="ECO:0000313" key="2">
    <source>
        <dbReference type="Proteomes" id="UP000053424"/>
    </source>
</evidence>
<name>A0A0C3CJA4_HEBCY</name>
<dbReference type="AlphaFoldDB" id="A0A0C3CJA4"/>
<accession>A0A0C3CJA4</accession>
<evidence type="ECO:0000313" key="1">
    <source>
        <dbReference type="EMBL" id="KIM48780.1"/>
    </source>
</evidence>